<organism evidence="2 3">
    <name type="scientific">Lactuca sativa</name>
    <name type="common">Garden lettuce</name>
    <dbReference type="NCBI Taxonomy" id="4236"/>
    <lineage>
        <taxon>Eukaryota</taxon>
        <taxon>Viridiplantae</taxon>
        <taxon>Streptophyta</taxon>
        <taxon>Embryophyta</taxon>
        <taxon>Tracheophyta</taxon>
        <taxon>Spermatophyta</taxon>
        <taxon>Magnoliopsida</taxon>
        <taxon>eudicotyledons</taxon>
        <taxon>Gunneridae</taxon>
        <taxon>Pentapetalae</taxon>
        <taxon>asterids</taxon>
        <taxon>campanulids</taxon>
        <taxon>Asterales</taxon>
        <taxon>Asteraceae</taxon>
        <taxon>Cichorioideae</taxon>
        <taxon>Cichorieae</taxon>
        <taxon>Lactucinae</taxon>
        <taxon>Lactuca</taxon>
    </lineage>
</organism>
<gene>
    <name evidence="2" type="ORF">LSAT_V11C800405490</name>
</gene>
<evidence type="ECO:0000313" key="2">
    <source>
        <dbReference type="EMBL" id="KAJ0191485.1"/>
    </source>
</evidence>
<keyword evidence="3" id="KW-1185">Reference proteome</keyword>
<sequence length="103" mass="11166">MIKQTTALIKEQMKKGVQKLPEETKNNNRFSEGATNLSICSSEKVQQRRPSSVAAPSGCSAVGVAWLGGGIGVCSWEGKQTRRGKKPQRRKKSDDEEAGAIMC</sequence>
<dbReference type="EMBL" id="NBSK02000008">
    <property type="protein sequence ID" value="KAJ0191485.1"/>
    <property type="molecule type" value="Genomic_DNA"/>
</dbReference>
<comment type="caution">
    <text evidence="2">The sequence shown here is derived from an EMBL/GenBank/DDBJ whole genome shotgun (WGS) entry which is preliminary data.</text>
</comment>
<accession>A0A9R1WWD4</accession>
<feature type="region of interest" description="Disordered" evidence="1">
    <location>
        <begin position="77"/>
        <end position="103"/>
    </location>
</feature>
<feature type="compositionally biased region" description="Basic residues" evidence="1">
    <location>
        <begin position="81"/>
        <end position="91"/>
    </location>
</feature>
<dbReference type="AlphaFoldDB" id="A0A9R1WWD4"/>
<dbReference type="Proteomes" id="UP000235145">
    <property type="component" value="Unassembled WGS sequence"/>
</dbReference>
<evidence type="ECO:0000313" key="3">
    <source>
        <dbReference type="Proteomes" id="UP000235145"/>
    </source>
</evidence>
<evidence type="ECO:0000256" key="1">
    <source>
        <dbReference type="SAM" id="MobiDB-lite"/>
    </source>
</evidence>
<proteinExistence type="predicted"/>
<protein>
    <submittedName>
        <fullName evidence="2">Uncharacterized protein</fullName>
    </submittedName>
</protein>
<feature type="region of interest" description="Disordered" evidence="1">
    <location>
        <begin position="13"/>
        <end position="33"/>
    </location>
</feature>
<reference evidence="2 3" key="1">
    <citation type="journal article" date="2017" name="Nat. Commun.">
        <title>Genome assembly with in vitro proximity ligation data and whole-genome triplication in lettuce.</title>
        <authorList>
            <person name="Reyes-Chin-Wo S."/>
            <person name="Wang Z."/>
            <person name="Yang X."/>
            <person name="Kozik A."/>
            <person name="Arikit S."/>
            <person name="Song C."/>
            <person name="Xia L."/>
            <person name="Froenicke L."/>
            <person name="Lavelle D.O."/>
            <person name="Truco M.J."/>
            <person name="Xia R."/>
            <person name="Zhu S."/>
            <person name="Xu C."/>
            <person name="Xu H."/>
            <person name="Xu X."/>
            <person name="Cox K."/>
            <person name="Korf I."/>
            <person name="Meyers B.C."/>
            <person name="Michelmore R.W."/>
        </authorList>
    </citation>
    <scope>NUCLEOTIDE SEQUENCE [LARGE SCALE GENOMIC DNA]</scope>
    <source>
        <strain evidence="3">cv. Salinas</strain>
        <tissue evidence="2">Seedlings</tissue>
    </source>
</reference>
<name>A0A9R1WWD4_LACSA</name>